<dbReference type="SUPFAM" id="SSF47336">
    <property type="entry name" value="ACP-like"/>
    <property type="match status" value="1"/>
</dbReference>
<dbReference type="EMBL" id="ML996575">
    <property type="protein sequence ID" value="KAF2756394.1"/>
    <property type="molecule type" value="Genomic_DNA"/>
</dbReference>
<sequence>MTSVFGVSAGDFIATGILIKNLIQALRVSAASEHLELCSELDGLKRALHEIEHLKCSPEQERDVNAVKVAALRCRHPLEDFEKKLVKYWSIGTQPTSTTGRIVRIGRKVQWSVSMQDDVDRLRAVIAAHVGSLNMRLLTLGLNAILLESSTLADASTSSDALQREMPAIRSEIINMSGMVSKSTTMLSSLKDLVTLNLVPQLSHLTDFALKIWTTNLDILAKLSDVSNQLEIDLKHTHFQAQFIFEDASGNILPLPPELGWRGMNAIVKDRYLTGPGHRKIAAGEYELFHTRDRNQLITSDTYPLLPPGSRITMSLIIGRYEDWQSRNCSRPGCASRSFSRTSAGGWTCDACAVWFDKSHTMIPRPFRELHLDDLDDVSASLLHAHHVPGGGTKRRAAGLAERRLTVRQIFDMITTLRDDRKWFKNISVIESDLSDIEAYISSATVAEHGRPKKVPRGARSSKVRAPKGAIERDRELVSKAYAVVSDLIGYDVLDEQIEDYDTTFANFGFDSLLAVQLPLSLEEALGYRVTITPYELMSQEMTMAKFKTLILSANPKA</sequence>
<dbReference type="GeneID" id="54488228"/>
<dbReference type="InterPro" id="IPR009081">
    <property type="entry name" value="PP-bd_ACP"/>
</dbReference>
<dbReference type="Proteomes" id="UP000799437">
    <property type="component" value="Unassembled WGS sequence"/>
</dbReference>
<dbReference type="OrthoDB" id="3045089at2759"/>
<feature type="domain" description="Ubiquitin-like" evidence="2">
    <location>
        <begin position="240"/>
        <end position="318"/>
    </location>
</feature>
<evidence type="ECO:0000259" key="1">
    <source>
        <dbReference type="Pfam" id="PF00550"/>
    </source>
</evidence>
<name>A0A6A6W304_9PEZI</name>
<reference evidence="3" key="1">
    <citation type="journal article" date="2020" name="Stud. Mycol.">
        <title>101 Dothideomycetes genomes: a test case for predicting lifestyles and emergence of pathogens.</title>
        <authorList>
            <person name="Haridas S."/>
            <person name="Albert R."/>
            <person name="Binder M."/>
            <person name="Bloem J."/>
            <person name="Labutti K."/>
            <person name="Salamov A."/>
            <person name="Andreopoulos B."/>
            <person name="Baker S."/>
            <person name="Barry K."/>
            <person name="Bills G."/>
            <person name="Bluhm B."/>
            <person name="Cannon C."/>
            <person name="Castanera R."/>
            <person name="Culley D."/>
            <person name="Daum C."/>
            <person name="Ezra D."/>
            <person name="Gonzalez J."/>
            <person name="Henrissat B."/>
            <person name="Kuo A."/>
            <person name="Liang C."/>
            <person name="Lipzen A."/>
            <person name="Lutzoni F."/>
            <person name="Magnuson J."/>
            <person name="Mondo S."/>
            <person name="Nolan M."/>
            <person name="Ohm R."/>
            <person name="Pangilinan J."/>
            <person name="Park H.-J."/>
            <person name="Ramirez L."/>
            <person name="Alfaro M."/>
            <person name="Sun H."/>
            <person name="Tritt A."/>
            <person name="Yoshinaga Y."/>
            <person name="Zwiers L.-H."/>
            <person name="Turgeon B."/>
            <person name="Goodwin S."/>
            <person name="Spatafora J."/>
            <person name="Crous P."/>
            <person name="Grigoriev I."/>
        </authorList>
    </citation>
    <scope>NUCLEOTIDE SEQUENCE</scope>
    <source>
        <strain evidence="3">CBS 121739</strain>
    </source>
</reference>
<dbReference type="Gene3D" id="1.10.1200.10">
    <property type="entry name" value="ACP-like"/>
    <property type="match status" value="1"/>
</dbReference>
<proteinExistence type="predicted"/>
<evidence type="ECO:0000313" key="3">
    <source>
        <dbReference type="EMBL" id="KAF2756394.1"/>
    </source>
</evidence>
<dbReference type="PANTHER" id="PTHR38886:SF1">
    <property type="entry name" value="NACHT-NTPASE AND P-LOOP NTPASES N-TERMINAL DOMAIN-CONTAINING PROTEIN"/>
    <property type="match status" value="1"/>
</dbReference>
<protein>
    <submittedName>
        <fullName evidence="3">Uncharacterized protein</fullName>
    </submittedName>
</protein>
<keyword evidence="4" id="KW-1185">Reference proteome</keyword>
<evidence type="ECO:0000259" key="2">
    <source>
        <dbReference type="Pfam" id="PF22893"/>
    </source>
</evidence>
<dbReference type="Pfam" id="PF00550">
    <property type="entry name" value="PP-binding"/>
    <property type="match status" value="1"/>
</dbReference>
<dbReference type="InterPro" id="IPR036736">
    <property type="entry name" value="ACP-like_sf"/>
</dbReference>
<dbReference type="PANTHER" id="PTHR38886">
    <property type="entry name" value="SESA DOMAIN-CONTAINING PROTEIN"/>
    <property type="match status" value="1"/>
</dbReference>
<evidence type="ECO:0000313" key="4">
    <source>
        <dbReference type="Proteomes" id="UP000799437"/>
    </source>
</evidence>
<dbReference type="Pfam" id="PF22893">
    <property type="entry name" value="ULD_2"/>
    <property type="match status" value="1"/>
</dbReference>
<accession>A0A6A6W304</accession>
<feature type="domain" description="Carrier" evidence="1">
    <location>
        <begin position="489"/>
        <end position="532"/>
    </location>
</feature>
<organism evidence="3 4">
    <name type="scientific">Pseudovirgaria hyperparasitica</name>
    <dbReference type="NCBI Taxonomy" id="470096"/>
    <lineage>
        <taxon>Eukaryota</taxon>
        <taxon>Fungi</taxon>
        <taxon>Dikarya</taxon>
        <taxon>Ascomycota</taxon>
        <taxon>Pezizomycotina</taxon>
        <taxon>Dothideomycetes</taxon>
        <taxon>Dothideomycetes incertae sedis</taxon>
        <taxon>Acrospermales</taxon>
        <taxon>Acrospermaceae</taxon>
        <taxon>Pseudovirgaria</taxon>
    </lineage>
</organism>
<gene>
    <name evidence="3" type="ORF">EJ05DRAFT_501898</name>
</gene>
<dbReference type="InterPro" id="IPR054464">
    <property type="entry name" value="ULD_fung"/>
</dbReference>
<dbReference type="AlphaFoldDB" id="A0A6A6W304"/>
<dbReference type="RefSeq" id="XP_033598845.1">
    <property type="nucleotide sequence ID" value="XM_033747174.1"/>
</dbReference>